<dbReference type="eggNOG" id="COG3637">
    <property type="taxonomic scope" value="Bacteria"/>
</dbReference>
<dbReference type="InterPro" id="IPR025665">
    <property type="entry name" value="Beta-barrel_OMP_2"/>
</dbReference>
<dbReference type="Pfam" id="PF13568">
    <property type="entry name" value="OMP_b-brl_2"/>
    <property type="match status" value="1"/>
</dbReference>
<keyword evidence="4" id="KW-1185">Reference proteome</keyword>
<comment type="caution">
    <text evidence="3">The sequence shown here is derived from an EMBL/GenBank/DDBJ whole genome shotgun (WGS) entry which is preliminary data.</text>
</comment>
<dbReference type="STRING" id="1189619.pgond44_03755"/>
<organism evidence="3 4">
    <name type="scientific">Psychroflexus gondwanensis ACAM 44</name>
    <dbReference type="NCBI Taxonomy" id="1189619"/>
    <lineage>
        <taxon>Bacteria</taxon>
        <taxon>Pseudomonadati</taxon>
        <taxon>Bacteroidota</taxon>
        <taxon>Flavobacteriia</taxon>
        <taxon>Flavobacteriales</taxon>
        <taxon>Flavobacteriaceae</taxon>
        <taxon>Psychroflexus</taxon>
    </lineage>
</organism>
<name>N1X0Q2_9FLAO</name>
<evidence type="ECO:0000313" key="4">
    <source>
        <dbReference type="Proteomes" id="UP000012317"/>
    </source>
</evidence>
<sequence length="202" mass="21736">MNKLKQVTALAVIGLLTLTTQAQDNTFGVKGGVNFSNFYTENVDDENVKTGLNFGVYSRSALIPELLYLQAELGYSGKGAKIEGSLGEAELGLAYLELPVMASIGLADFIYLEGGAYASYLLDANVSGETSGGNSFSDDISTDNFKDFDYGLAVGASTHLAPLVIGVRYYYGLQNIVDNDFADFTGIEARNSNFQVYVAFEF</sequence>
<evidence type="ECO:0000313" key="3">
    <source>
        <dbReference type="EMBL" id="EMY81628.1"/>
    </source>
</evidence>
<evidence type="ECO:0000256" key="1">
    <source>
        <dbReference type="SAM" id="SignalP"/>
    </source>
</evidence>
<dbReference type="Proteomes" id="UP000012317">
    <property type="component" value="Unassembled WGS sequence"/>
</dbReference>
<dbReference type="AlphaFoldDB" id="N1X0Q2"/>
<gene>
    <name evidence="3" type="ORF">pgond44_03755</name>
</gene>
<protein>
    <recommendedName>
        <fullName evidence="2">Outer membrane protein beta-barrel domain-containing protein</fullName>
    </recommendedName>
</protein>
<evidence type="ECO:0000259" key="2">
    <source>
        <dbReference type="Pfam" id="PF13568"/>
    </source>
</evidence>
<feature type="domain" description="Outer membrane protein beta-barrel" evidence="2">
    <location>
        <begin position="21"/>
        <end position="176"/>
    </location>
</feature>
<reference evidence="3 4" key="1">
    <citation type="journal article" date="2014" name="Genome Biol. Evol.">
        <title>Extensive gene acquisition in the extremely psychrophilic bacterial species Psychroflexus torquis and the link to sea-ice ecosystem specialism.</title>
        <authorList>
            <person name="Feng S."/>
            <person name="Powell S.M."/>
            <person name="Wilson R."/>
            <person name="Bowman J.P."/>
        </authorList>
    </citation>
    <scope>NUCLEOTIDE SEQUENCE [LARGE SCALE GENOMIC DNA]</scope>
    <source>
        <strain evidence="3 4">ACAM 44</strain>
    </source>
</reference>
<feature type="signal peptide" evidence="1">
    <location>
        <begin position="1"/>
        <end position="22"/>
    </location>
</feature>
<accession>N1X0Q2</accession>
<keyword evidence="1" id="KW-0732">Signal</keyword>
<proteinExistence type="predicted"/>
<dbReference type="RefSeq" id="WP_003436892.1">
    <property type="nucleotide sequence ID" value="NZ_APLF01000004.1"/>
</dbReference>
<feature type="chain" id="PRO_5004114066" description="Outer membrane protein beta-barrel domain-containing protein" evidence="1">
    <location>
        <begin position="23"/>
        <end position="202"/>
    </location>
</feature>
<dbReference type="EMBL" id="APLF01000004">
    <property type="protein sequence ID" value="EMY81628.1"/>
    <property type="molecule type" value="Genomic_DNA"/>
</dbReference>